<proteinExistence type="predicted"/>
<accession>A0A3P7Z5U1</accession>
<dbReference type="EMBL" id="UZAH01028008">
    <property type="protein sequence ID" value="VDO96916.1"/>
    <property type="molecule type" value="Genomic_DNA"/>
</dbReference>
<dbReference type="AlphaFoldDB" id="A0A183FYD0"/>
<sequence length="101" mass="11216">MADRLANVAAAPHNRPKIAVYNRLSMWSPRFHFHAPPLPNLFSTCANSSRLQTFATDVHGDVKGSTDAQSQTKFIEEIALNRTFALLDSICQCCVFTFVTS</sequence>
<dbReference type="Proteomes" id="UP000050761">
    <property type="component" value="Unassembled WGS sequence"/>
</dbReference>
<organism evidence="2 3">
    <name type="scientific">Heligmosomoides polygyrus</name>
    <name type="common">Parasitic roundworm</name>
    <dbReference type="NCBI Taxonomy" id="6339"/>
    <lineage>
        <taxon>Eukaryota</taxon>
        <taxon>Metazoa</taxon>
        <taxon>Ecdysozoa</taxon>
        <taxon>Nematoda</taxon>
        <taxon>Chromadorea</taxon>
        <taxon>Rhabditida</taxon>
        <taxon>Rhabditina</taxon>
        <taxon>Rhabditomorpha</taxon>
        <taxon>Strongyloidea</taxon>
        <taxon>Heligmosomidae</taxon>
        <taxon>Heligmosomoides</taxon>
    </lineage>
</organism>
<evidence type="ECO:0000313" key="3">
    <source>
        <dbReference type="WBParaSite" id="HPBE_0001364201-mRNA-1"/>
    </source>
</evidence>
<gene>
    <name evidence="1" type="ORF">HPBE_LOCUS13643</name>
</gene>
<evidence type="ECO:0000313" key="1">
    <source>
        <dbReference type="EMBL" id="VDO96916.1"/>
    </source>
</evidence>
<name>A0A183FYD0_HELPZ</name>
<evidence type="ECO:0000313" key="2">
    <source>
        <dbReference type="Proteomes" id="UP000050761"/>
    </source>
</evidence>
<protein>
    <submittedName>
        <fullName evidence="3">Pentatricopeptide repeat-containing protein</fullName>
    </submittedName>
</protein>
<reference evidence="1 2" key="1">
    <citation type="submission" date="2018-11" db="EMBL/GenBank/DDBJ databases">
        <authorList>
            <consortium name="Pathogen Informatics"/>
        </authorList>
    </citation>
    <scope>NUCLEOTIDE SEQUENCE [LARGE SCALE GENOMIC DNA]</scope>
</reference>
<dbReference type="WBParaSite" id="HPBE_0001364201-mRNA-1">
    <property type="protein sequence ID" value="HPBE_0001364201-mRNA-1"/>
    <property type="gene ID" value="HPBE_0001364201"/>
</dbReference>
<reference evidence="3" key="2">
    <citation type="submission" date="2019-09" db="UniProtKB">
        <authorList>
            <consortium name="WormBaseParasite"/>
        </authorList>
    </citation>
    <scope>IDENTIFICATION</scope>
</reference>
<accession>A0A183FYD0</accession>
<keyword evidence="2" id="KW-1185">Reference proteome</keyword>